<dbReference type="Pfam" id="PF04191">
    <property type="entry name" value="PEMT"/>
    <property type="match status" value="1"/>
</dbReference>
<evidence type="ECO:0000256" key="5">
    <source>
        <dbReference type="SAM" id="Phobius"/>
    </source>
</evidence>
<comment type="caution">
    <text evidence="6">The sequence shown here is derived from an EMBL/GenBank/DDBJ whole genome shotgun (WGS) entry which is preliminary data.</text>
</comment>
<keyword evidence="4 5" id="KW-0472">Membrane</keyword>
<protein>
    <recommendedName>
        <fullName evidence="8">Protein-S-isoprenylcysteine O-methyltransferase</fullName>
    </recommendedName>
</protein>
<feature type="transmembrane region" description="Helical" evidence="5">
    <location>
        <begin position="98"/>
        <end position="129"/>
    </location>
</feature>
<keyword evidence="7" id="KW-1185">Reference proteome</keyword>
<evidence type="ECO:0008006" key="8">
    <source>
        <dbReference type="Google" id="ProtNLM"/>
    </source>
</evidence>
<gene>
    <name evidence="6" type="ORF">IV60_GL001391</name>
</gene>
<dbReference type="InterPro" id="IPR007318">
    <property type="entry name" value="Phopholipid_MeTrfase"/>
</dbReference>
<keyword evidence="2 5" id="KW-0812">Transmembrane</keyword>
<proteinExistence type="predicted"/>
<evidence type="ECO:0000256" key="3">
    <source>
        <dbReference type="ARBA" id="ARBA00022989"/>
    </source>
</evidence>
<evidence type="ECO:0000313" key="6">
    <source>
        <dbReference type="EMBL" id="KRO01520.1"/>
    </source>
</evidence>
<dbReference type="EMBL" id="JQCP01000004">
    <property type="protein sequence ID" value="KRO01520.1"/>
    <property type="molecule type" value="Genomic_DNA"/>
</dbReference>
<evidence type="ECO:0000256" key="2">
    <source>
        <dbReference type="ARBA" id="ARBA00022692"/>
    </source>
</evidence>
<sequence>MTPQKDKKDHLPVLGAGPAYVITIVVLTTTCIVLSQMGVLPYLRIRATIAVLHTAGTIFFAVGIWLWVLAAIKEKLQDNIIANKLITTGVYSVVRNPIYSAFAFVLTGVLLIYSNLYLLPLPILYWALLTIMMRATEEKWLLERFGDEYRDYCKRVNRCIPWFSKSK</sequence>
<evidence type="ECO:0000256" key="4">
    <source>
        <dbReference type="ARBA" id="ARBA00023136"/>
    </source>
</evidence>
<dbReference type="InterPro" id="IPR052527">
    <property type="entry name" value="Metal_cation-efflux_comp"/>
</dbReference>
<feature type="transmembrane region" description="Helical" evidence="5">
    <location>
        <begin position="20"/>
        <end position="43"/>
    </location>
</feature>
<dbReference type="RefSeq" id="WP_003150043.1">
    <property type="nucleotide sequence ID" value="NZ_JQCP01000004.1"/>
</dbReference>
<dbReference type="Proteomes" id="UP000051927">
    <property type="component" value="Unassembled WGS sequence"/>
</dbReference>
<evidence type="ECO:0000256" key="1">
    <source>
        <dbReference type="ARBA" id="ARBA00004127"/>
    </source>
</evidence>
<reference evidence="6 7" key="1">
    <citation type="journal article" date="2015" name="Genome Announc.">
        <title>Expanding the biotechnology potential of lactobacilli through comparative genomics of 213 strains and associated genera.</title>
        <authorList>
            <person name="Sun Z."/>
            <person name="Harris H.M."/>
            <person name="McCann A."/>
            <person name="Guo C."/>
            <person name="Argimon S."/>
            <person name="Zhang W."/>
            <person name="Yang X."/>
            <person name="Jeffery I.B."/>
            <person name="Cooney J.C."/>
            <person name="Kagawa T.F."/>
            <person name="Liu W."/>
            <person name="Song Y."/>
            <person name="Salvetti E."/>
            <person name="Wrobel A."/>
            <person name="Rasinkangas P."/>
            <person name="Parkhill J."/>
            <person name="Rea M.C."/>
            <person name="O'Sullivan O."/>
            <person name="Ritari J."/>
            <person name="Douillard F.P."/>
            <person name="Paul Ross R."/>
            <person name="Yang R."/>
            <person name="Briner A.E."/>
            <person name="Felis G.E."/>
            <person name="de Vos W.M."/>
            <person name="Barrangou R."/>
            <person name="Klaenhammer T.R."/>
            <person name="Caufield P.W."/>
            <person name="Cui Y."/>
            <person name="Zhang H."/>
            <person name="O'Toole P.W."/>
        </authorList>
    </citation>
    <scope>NUCLEOTIDE SEQUENCE [LARGE SCALE GENOMIC DNA]</scope>
    <source>
        <strain evidence="6 7">DSM 7090</strain>
    </source>
</reference>
<comment type="subcellular location">
    <subcellularLocation>
        <location evidence="1">Endomembrane system</location>
        <topology evidence="1">Multi-pass membrane protein</topology>
    </subcellularLocation>
</comment>
<dbReference type="Gene3D" id="1.20.120.1630">
    <property type="match status" value="1"/>
</dbReference>
<feature type="transmembrane region" description="Helical" evidence="5">
    <location>
        <begin position="50"/>
        <end position="72"/>
    </location>
</feature>
<dbReference type="PANTHER" id="PTHR43847:SF1">
    <property type="entry name" value="BLL3993 PROTEIN"/>
    <property type="match status" value="1"/>
</dbReference>
<evidence type="ECO:0000313" key="7">
    <source>
        <dbReference type="Proteomes" id="UP000051927"/>
    </source>
</evidence>
<organism evidence="6 7">
    <name type="scientific">Lancefieldella rimae</name>
    <dbReference type="NCBI Taxonomy" id="1383"/>
    <lineage>
        <taxon>Bacteria</taxon>
        <taxon>Bacillati</taxon>
        <taxon>Actinomycetota</taxon>
        <taxon>Coriobacteriia</taxon>
        <taxon>Coriobacteriales</taxon>
        <taxon>Atopobiaceae</taxon>
        <taxon>Lancefieldella</taxon>
    </lineage>
</organism>
<keyword evidence="3 5" id="KW-1133">Transmembrane helix</keyword>
<accession>A0ABR5Q118</accession>
<dbReference type="PANTHER" id="PTHR43847">
    <property type="entry name" value="BLL3993 PROTEIN"/>
    <property type="match status" value="1"/>
</dbReference>
<dbReference type="GeneID" id="84904878"/>
<name>A0ABR5Q118_9ACTN</name>